<accession>D3BV96</accession>
<reference evidence="1 2" key="1">
    <citation type="journal article" date="2011" name="Genome Res.">
        <title>Phylogeny-wide analysis of social amoeba genomes highlights ancient origins for complex intercellular communication.</title>
        <authorList>
            <person name="Heidel A.J."/>
            <person name="Lawal H.M."/>
            <person name="Felder M."/>
            <person name="Schilde C."/>
            <person name="Helps N.R."/>
            <person name="Tunggal B."/>
            <person name="Rivero F."/>
            <person name="John U."/>
            <person name="Schleicher M."/>
            <person name="Eichinger L."/>
            <person name="Platzer M."/>
            <person name="Noegel A.A."/>
            <person name="Schaap P."/>
            <person name="Gloeckner G."/>
        </authorList>
    </citation>
    <scope>NUCLEOTIDE SEQUENCE [LARGE SCALE GENOMIC DNA]</scope>
    <source>
        <strain evidence="2">ATCC 26659 / Pp 5 / PN500</strain>
    </source>
</reference>
<dbReference type="Proteomes" id="UP000001396">
    <property type="component" value="Unassembled WGS sequence"/>
</dbReference>
<organism evidence="1 2">
    <name type="scientific">Heterostelium pallidum (strain ATCC 26659 / Pp 5 / PN500)</name>
    <name type="common">Cellular slime mold</name>
    <name type="synonym">Polysphondylium pallidum</name>
    <dbReference type="NCBI Taxonomy" id="670386"/>
    <lineage>
        <taxon>Eukaryota</taxon>
        <taxon>Amoebozoa</taxon>
        <taxon>Evosea</taxon>
        <taxon>Eumycetozoa</taxon>
        <taxon>Dictyostelia</taxon>
        <taxon>Acytosteliales</taxon>
        <taxon>Acytosteliaceae</taxon>
        <taxon>Heterostelium</taxon>
    </lineage>
</organism>
<dbReference type="RefSeq" id="XP_020426787.1">
    <property type="nucleotide sequence ID" value="XM_020582371.1"/>
</dbReference>
<dbReference type="AlphaFoldDB" id="D3BV96"/>
<protein>
    <submittedName>
        <fullName evidence="1">Uncharacterized protein</fullName>
    </submittedName>
</protein>
<keyword evidence="2" id="KW-1185">Reference proteome</keyword>
<evidence type="ECO:0000313" key="2">
    <source>
        <dbReference type="Proteomes" id="UP000001396"/>
    </source>
</evidence>
<dbReference type="InParanoid" id="D3BV96"/>
<sequence>MTEATNNNVVQDFTPVTALWVVVKQVVKDGDSLLFGSTCRTPWTLSNVFLWIRAERRVGDFGASLSKKMNLGEDMYRLDTKRISDALVYHDGKSQLSDSIRDVAKTNSNSMSKLTPVIVKESASPRPSQRYHRTL</sequence>
<dbReference type="GeneID" id="31367090"/>
<dbReference type="EMBL" id="ADBJ01000062">
    <property type="protein sequence ID" value="EFA74653.1"/>
    <property type="molecule type" value="Genomic_DNA"/>
</dbReference>
<name>D3BV96_HETP5</name>
<evidence type="ECO:0000313" key="1">
    <source>
        <dbReference type="EMBL" id="EFA74653.1"/>
    </source>
</evidence>
<gene>
    <name evidence="1" type="ORF">PPL_11622</name>
</gene>
<proteinExistence type="predicted"/>
<comment type="caution">
    <text evidence="1">The sequence shown here is derived from an EMBL/GenBank/DDBJ whole genome shotgun (WGS) entry which is preliminary data.</text>
</comment>